<accession>A0A2P6QGY8</accession>
<name>A0A2P6QGY8_ROSCH</name>
<keyword evidence="1" id="KW-0472">Membrane</keyword>
<gene>
    <name evidence="2" type="ORF">RchiOBHm_Chr5g0057681</name>
</gene>
<dbReference type="EMBL" id="PDCK01000043">
    <property type="protein sequence ID" value="PRQ33444.1"/>
    <property type="molecule type" value="Genomic_DNA"/>
</dbReference>
<dbReference type="Gramene" id="PRQ33444">
    <property type="protein sequence ID" value="PRQ33444"/>
    <property type="gene ID" value="RchiOBHm_Chr5g0057681"/>
</dbReference>
<organism evidence="2 3">
    <name type="scientific">Rosa chinensis</name>
    <name type="common">China rose</name>
    <dbReference type="NCBI Taxonomy" id="74649"/>
    <lineage>
        <taxon>Eukaryota</taxon>
        <taxon>Viridiplantae</taxon>
        <taxon>Streptophyta</taxon>
        <taxon>Embryophyta</taxon>
        <taxon>Tracheophyta</taxon>
        <taxon>Spermatophyta</taxon>
        <taxon>Magnoliopsida</taxon>
        <taxon>eudicotyledons</taxon>
        <taxon>Gunneridae</taxon>
        <taxon>Pentapetalae</taxon>
        <taxon>rosids</taxon>
        <taxon>fabids</taxon>
        <taxon>Rosales</taxon>
        <taxon>Rosaceae</taxon>
        <taxon>Rosoideae</taxon>
        <taxon>Rosoideae incertae sedis</taxon>
        <taxon>Rosa</taxon>
    </lineage>
</organism>
<feature type="transmembrane region" description="Helical" evidence="1">
    <location>
        <begin position="26"/>
        <end position="48"/>
    </location>
</feature>
<keyword evidence="1" id="KW-1133">Transmembrane helix</keyword>
<proteinExistence type="predicted"/>
<keyword evidence="1" id="KW-0812">Transmembrane</keyword>
<reference evidence="2 3" key="1">
    <citation type="journal article" date="2018" name="Nat. Genet.">
        <title>The Rosa genome provides new insights in the design of modern roses.</title>
        <authorList>
            <person name="Bendahmane M."/>
        </authorList>
    </citation>
    <scope>NUCLEOTIDE SEQUENCE [LARGE SCALE GENOMIC DNA]</scope>
    <source>
        <strain evidence="3">cv. Old Blush</strain>
    </source>
</reference>
<protein>
    <submittedName>
        <fullName evidence="2">Uncharacterized protein</fullName>
    </submittedName>
</protein>
<evidence type="ECO:0000256" key="1">
    <source>
        <dbReference type="SAM" id="Phobius"/>
    </source>
</evidence>
<comment type="caution">
    <text evidence="2">The sequence shown here is derived from an EMBL/GenBank/DDBJ whole genome shotgun (WGS) entry which is preliminary data.</text>
</comment>
<evidence type="ECO:0000313" key="3">
    <source>
        <dbReference type="Proteomes" id="UP000238479"/>
    </source>
</evidence>
<keyword evidence="3" id="KW-1185">Reference proteome</keyword>
<dbReference type="Proteomes" id="UP000238479">
    <property type="component" value="Chromosome 5"/>
</dbReference>
<evidence type="ECO:0000313" key="2">
    <source>
        <dbReference type="EMBL" id="PRQ33444.1"/>
    </source>
</evidence>
<dbReference type="AlphaFoldDB" id="A0A2P6QGY8"/>
<sequence>MEGFVTHLLKQKLALSSRGPRWQSSAFAAAPFLFVPFLPLFSLFPGMFRLYHSTIQSLF</sequence>